<feature type="transmembrane region" description="Helical" evidence="4">
    <location>
        <begin position="34"/>
        <end position="59"/>
    </location>
</feature>
<feature type="compositionally biased region" description="Low complexity" evidence="3">
    <location>
        <begin position="742"/>
        <end position="754"/>
    </location>
</feature>
<feature type="transmembrane region" description="Helical" evidence="4">
    <location>
        <begin position="441"/>
        <end position="464"/>
    </location>
</feature>
<dbReference type="SMART" id="SM00304">
    <property type="entry name" value="HAMP"/>
    <property type="match status" value="1"/>
</dbReference>
<dbReference type="EMBL" id="JACXZS010000008">
    <property type="protein sequence ID" value="MBD3942594.1"/>
    <property type="molecule type" value="Genomic_DNA"/>
</dbReference>
<evidence type="ECO:0000313" key="7">
    <source>
        <dbReference type="EMBL" id="MBD3942594.1"/>
    </source>
</evidence>
<dbReference type="PANTHER" id="PTHR45655">
    <property type="entry name" value="GUANYLATE CYCLASE SOLUBLE SUBUNIT BETA-2"/>
    <property type="match status" value="1"/>
</dbReference>
<dbReference type="SMART" id="SM00044">
    <property type="entry name" value="CYCc"/>
    <property type="match status" value="1"/>
</dbReference>
<dbReference type="PROSITE" id="PS50125">
    <property type="entry name" value="GUANYLATE_CYCLASE_2"/>
    <property type="match status" value="1"/>
</dbReference>
<dbReference type="PROSITE" id="PS50885">
    <property type="entry name" value="HAMP"/>
    <property type="match status" value="1"/>
</dbReference>
<dbReference type="RefSeq" id="WP_191172207.1">
    <property type="nucleotide sequence ID" value="NZ_JACXZS010000008.1"/>
</dbReference>
<reference evidence="7 8" key="1">
    <citation type="submission" date="2020-09" db="EMBL/GenBank/DDBJ databases">
        <title>Isolation and identification of active actinomycetes.</title>
        <authorList>
            <person name="Li X."/>
        </authorList>
    </citation>
    <scope>NUCLEOTIDE SEQUENCE [LARGE SCALE GENOMIC DNA]</scope>
    <source>
        <strain evidence="7 8">NEAU-LLC</strain>
    </source>
</reference>
<feature type="domain" description="Guanylate cyclase" evidence="5">
    <location>
        <begin position="554"/>
        <end position="681"/>
    </location>
</feature>
<evidence type="ECO:0000259" key="6">
    <source>
        <dbReference type="PROSITE" id="PS50885"/>
    </source>
</evidence>
<dbReference type="Proteomes" id="UP000598426">
    <property type="component" value="Unassembled WGS sequence"/>
</dbReference>
<evidence type="ECO:0000313" key="8">
    <source>
        <dbReference type="Proteomes" id="UP000598426"/>
    </source>
</evidence>
<dbReference type="Gene3D" id="1.10.8.500">
    <property type="entry name" value="HAMP domain in histidine kinase"/>
    <property type="match status" value="1"/>
</dbReference>
<feature type="domain" description="HAMP" evidence="6">
    <location>
        <begin position="461"/>
        <end position="513"/>
    </location>
</feature>
<dbReference type="InterPro" id="IPR001054">
    <property type="entry name" value="A/G_cyclase"/>
</dbReference>
<protein>
    <submittedName>
        <fullName evidence="7">HAMP domain-containing protein</fullName>
    </submittedName>
</protein>
<dbReference type="SUPFAM" id="SSF55073">
    <property type="entry name" value="Nucleotide cyclase"/>
    <property type="match status" value="1"/>
</dbReference>
<feature type="region of interest" description="Disordered" evidence="3">
    <location>
        <begin position="709"/>
        <end position="754"/>
    </location>
</feature>
<dbReference type="SUPFAM" id="SSF158472">
    <property type="entry name" value="HAMP domain-like"/>
    <property type="match status" value="1"/>
</dbReference>
<accession>A0ABR8NPN7</accession>
<dbReference type="CDD" id="cd06225">
    <property type="entry name" value="HAMP"/>
    <property type="match status" value="1"/>
</dbReference>
<dbReference type="Pfam" id="PF00211">
    <property type="entry name" value="Guanylate_cyc"/>
    <property type="match status" value="1"/>
</dbReference>
<name>A0ABR8NPN7_9MICO</name>
<gene>
    <name evidence="7" type="ORF">IF188_12885</name>
</gene>
<dbReference type="InterPro" id="IPR003660">
    <property type="entry name" value="HAMP_dom"/>
</dbReference>
<dbReference type="CDD" id="cd07302">
    <property type="entry name" value="CHD"/>
    <property type="match status" value="1"/>
</dbReference>
<keyword evidence="2 4" id="KW-1133">Transmembrane helix</keyword>
<feature type="compositionally biased region" description="Pro residues" evidence="3">
    <location>
        <begin position="727"/>
        <end position="741"/>
    </location>
</feature>
<evidence type="ECO:0000256" key="4">
    <source>
        <dbReference type="SAM" id="Phobius"/>
    </source>
</evidence>
<evidence type="ECO:0000259" key="5">
    <source>
        <dbReference type="PROSITE" id="PS50125"/>
    </source>
</evidence>
<keyword evidence="8" id="KW-1185">Reference proteome</keyword>
<organism evidence="7 8">
    <name type="scientific">Microbacterium helvum</name>
    <dbReference type="NCBI Taxonomy" id="2773713"/>
    <lineage>
        <taxon>Bacteria</taxon>
        <taxon>Bacillati</taxon>
        <taxon>Actinomycetota</taxon>
        <taxon>Actinomycetes</taxon>
        <taxon>Micrococcales</taxon>
        <taxon>Microbacteriaceae</taxon>
        <taxon>Microbacterium</taxon>
    </lineage>
</organism>
<dbReference type="InterPro" id="IPR029787">
    <property type="entry name" value="Nucleotide_cyclase"/>
</dbReference>
<evidence type="ECO:0000256" key="2">
    <source>
        <dbReference type="ARBA" id="ARBA00022989"/>
    </source>
</evidence>
<keyword evidence="1 4" id="KW-0812">Transmembrane</keyword>
<evidence type="ECO:0000256" key="1">
    <source>
        <dbReference type="ARBA" id="ARBA00022692"/>
    </source>
</evidence>
<dbReference type="Pfam" id="PF00672">
    <property type="entry name" value="HAMP"/>
    <property type="match status" value="1"/>
</dbReference>
<proteinExistence type="predicted"/>
<comment type="caution">
    <text evidence="7">The sequence shown here is derived from an EMBL/GenBank/DDBJ whole genome shotgun (WGS) entry which is preliminary data.</text>
</comment>
<evidence type="ECO:0000256" key="3">
    <source>
        <dbReference type="SAM" id="MobiDB-lite"/>
    </source>
</evidence>
<dbReference type="Gene3D" id="3.30.70.1230">
    <property type="entry name" value="Nucleotide cyclase"/>
    <property type="match status" value="1"/>
</dbReference>
<dbReference type="Gene3D" id="3.30.450.20">
    <property type="entry name" value="PAS domain"/>
    <property type="match status" value="1"/>
</dbReference>
<sequence>MSATGATDDSAVRAEPVTRWVGAPRARSRSGLSIYSILLIMLLSVSVLSSIVVGIIGYVNGTQALKGIAYERLVEIRENRSREVTQLFDGIESAVRLAALGDTSKQAVRAFADGYAQLQGVQLDGTASTAVDEYYREVFAAQLGDATGESVDGASFAPHTNAQRYLQYHYVTPYDDWADAIRNDGADDGSAWTQAHREYHPYFRAMTQLQDFEDVLLIDTQGDVVYTAYKGVDLGTNLFDGPYRLSNLAGAYREAMARNIVGNVVIADFAAYNPSLGNPAGWAVTPIADGGEVIGALAVELPIDRINDVMTAQGQFALNGLGATGETYLVGEDGYMRSVSRALQDDPDAYQKAAVAAGLAPAAAQLSVQNGNTLLHQSIGGDAVTRAFAGDSGTLLQTDYLGRDSLTAFAPLDIDGLDWVIVAQQTEAEAMVPVEDFTRNLILSTAGMIIFVCLLSLVLAQVFVRPLRRLKTAAQRIAVGEEGVLVDAGSSDELADVANAFNDMSRSLQVKSQLIAEQERENEELILSFMPEGMASRYKPGEEASITQDSDDVTVVFADIVGFEALAMSLSSDEAIARLNDLVRSFDEAAERHGVERVRTTRQSYLASCGLATPRVDNARRAVEFARELDTILDRYSAQQGVQLTLRAGLDSGKVTSGLIGRARVVYDMWGDAVNLAFRVQGDSDEPGIYITQRVADRLPDSIPVRPAGEIETQSGGQRVWKVETPVPVPVPPSAPGPAGPAPADTPTGVTTEA</sequence>
<dbReference type="PANTHER" id="PTHR45655:SF13">
    <property type="entry name" value="SOLUBLE GUANYLATE CYCLASE GCY-32-RELATED"/>
    <property type="match status" value="1"/>
</dbReference>
<keyword evidence="4" id="KW-0472">Membrane</keyword>